<feature type="domain" description="C-type lectin" evidence="2">
    <location>
        <begin position="42"/>
        <end position="158"/>
    </location>
</feature>
<dbReference type="Gene3D" id="3.10.100.10">
    <property type="entry name" value="Mannose-Binding Protein A, subunit A"/>
    <property type="match status" value="1"/>
</dbReference>
<dbReference type="SUPFAM" id="SSF56436">
    <property type="entry name" value="C-type lectin-like"/>
    <property type="match status" value="1"/>
</dbReference>
<dbReference type="EMBL" id="CAWYQH010000024">
    <property type="protein sequence ID" value="CAK8675670.1"/>
    <property type="molecule type" value="Genomic_DNA"/>
</dbReference>
<accession>A0ABP0F7I8</accession>
<dbReference type="InterPro" id="IPR016186">
    <property type="entry name" value="C-type_lectin-like/link_sf"/>
</dbReference>
<dbReference type="CDD" id="cd00037">
    <property type="entry name" value="CLECT"/>
    <property type="match status" value="1"/>
</dbReference>
<protein>
    <recommendedName>
        <fullName evidence="2">C-type lectin domain-containing protein</fullName>
    </recommendedName>
</protein>
<dbReference type="PANTHER" id="PTHR22803">
    <property type="entry name" value="MANNOSE, PHOSPHOLIPASE, LECTIN RECEPTOR RELATED"/>
    <property type="match status" value="1"/>
</dbReference>
<comment type="caution">
    <text evidence="3">The sequence shown here is derived from an EMBL/GenBank/DDBJ whole genome shotgun (WGS) entry which is preliminary data.</text>
</comment>
<dbReference type="SMART" id="SM00034">
    <property type="entry name" value="CLECT"/>
    <property type="match status" value="1"/>
</dbReference>
<evidence type="ECO:0000313" key="3">
    <source>
        <dbReference type="EMBL" id="CAK8675670.1"/>
    </source>
</evidence>
<feature type="signal peptide" evidence="1">
    <location>
        <begin position="1"/>
        <end position="19"/>
    </location>
</feature>
<evidence type="ECO:0000256" key="1">
    <source>
        <dbReference type="SAM" id="SignalP"/>
    </source>
</evidence>
<evidence type="ECO:0000259" key="2">
    <source>
        <dbReference type="PROSITE" id="PS50041"/>
    </source>
</evidence>
<proteinExistence type="predicted"/>
<evidence type="ECO:0000313" key="4">
    <source>
        <dbReference type="Proteomes" id="UP001642483"/>
    </source>
</evidence>
<sequence length="161" mass="17941">MKLLLSLSILSLLFIKCKAGECCADLRHELQESIASDWFFPLNGYKYKLTSGSYDWTGARHECQKMGADLATIGIRDFEIRRVIWQKLNAVGAWVGMTDAATEGQYTWIDNVVGTPQNIKWAAGEPNSNGGNEDCVNLWTDAGLNDDICYKLVKGLCELKV</sequence>
<dbReference type="Proteomes" id="UP001642483">
    <property type="component" value="Unassembled WGS sequence"/>
</dbReference>
<dbReference type="PROSITE" id="PS50041">
    <property type="entry name" value="C_TYPE_LECTIN_2"/>
    <property type="match status" value="1"/>
</dbReference>
<gene>
    <name evidence="3" type="ORF">CVLEPA_LOCUS5218</name>
</gene>
<dbReference type="InterPro" id="IPR016187">
    <property type="entry name" value="CTDL_fold"/>
</dbReference>
<keyword evidence="4" id="KW-1185">Reference proteome</keyword>
<organism evidence="3 4">
    <name type="scientific">Clavelina lepadiformis</name>
    <name type="common">Light-bulb sea squirt</name>
    <name type="synonym">Ascidia lepadiformis</name>
    <dbReference type="NCBI Taxonomy" id="159417"/>
    <lineage>
        <taxon>Eukaryota</taxon>
        <taxon>Metazoa</taxon>
        <taxon>Chordata</taxon>
        <taxon>Tunicata</taxon>
        <taxon>Ascidiacea</taxon>
        <taxon>Aplousobranchia</taxon>
        <taxon>Clavelinidae</taxon>
        <taxon>Clavelina</taxon>
    </lineage>
</organism>
<reference evidence="3 4" key="1">
    <citation type="submission" date="2024-02" db="EMBL/GenBank/DDBJ databases">
        <authorList>
            <person name="Daric V."/>
            <person name="Darras S."/>
        </authorList>
    </citation>
    <scope>NUCLEOTIDE SEQUENCE [LARGE SCALE GENOMIC DNA]</scope>
</reference>
<feature type="chain" id="PRO_5046963992" description="C-type lectin domain-containing protein" evidence="1">
    <location>
        <begin position="20"/>
        <end position="161"/>
    </location>
</feature>
<dbReference type="InterPro" id="IPR001304">
    <property type="entry name" value="C-type_lectin-like"/>
</dbReference>
<dbReference type="InterPro" id="IPR050111">
    <property type="entry name" value="C-type_lectin/snaclec_domain"/>
</dbReference>
<dbReference type="Pfam" id="PF00059">
    <property type="entry name" value="Lectin_C"/>
    <property type="match status" value="1"/>
</dbReference>
<name>A0ABP0F7I8_CLALP</name>
<keyword evidence="1" id="KW-0732">Signal</keyword>